<comment type="caution">
    <text evidence="2">The sequence shown here is derived from an EMBL/GenBank/DDBJ whole genome shotgun (WGS) entry which is preliminary data.</text>
</comment>
<dbReference type="EMBL" id="JAINUF010000002">
    <property type="protein sequence ID" value="KAJ8373786.1"/>
    <property type="molecule type" value="Genomic_DNA"/>
</dbReference>
<feature type="region of interest" description="Disordered" evidence="1">
    <location>
        <begin position="1"/>
        <end position="37"/>
    </location>
</feature>
<keyword evidence="3" id="KW-1185">Reference proteome</keyword>
<evidence type="ECO:0000313" key="2">
    <source>
        <dbReference type="EMBL" id="KAJ8373786.1"/>
    </source>
</evidence>
<dbReference type="Proteomes" id="UP001152622">
    <property type="component" value="Chromosome 2"/>
</dbReference>
<dbReference type="AlphaFoldDB" id="A0A9Q1J7Z4"/>
<evidence type="ECO:0000313" key="3">
    <source>
        <dbReference type="Proteomes" id="UP001152622"/>
    </source>
</evidence>
<accession>A0A9Q1J7Z4</accession>
<proteinExistence type="predicted"/>
<reference evidence="2" key="1">
    <citation type="journal article" date="2023" name="Science">
        <title>Genome structures resolve the early diversification of teleost fishes.</title>
        <authorList>
            <person name="Parey E."/>
            <person name="Louis A."/>
            <person name="Montfort J."/>
            <person name="Bouchez O."/>
            <person name="Roques C."/>
            <person name="Iampietro C."/>
            <person name="Lluch J."/>
            <person name="Castinel A."/>
            <person name="Donnadieu C."/>
            <person name="Desvignes T."/>
            <person name="Floi Bucao C."/>
            <person name="Jouanno E."/>
            <person name="Wen M."/>
            <person name="Mejri S."/>
            <person name="Dirks R."/>
            <person name="Jansen H."/>
            <person name="Henkel C."/>
            <person name="Chen W.J."/>
            <person name="Zahm M."/>
            <person name="Cabau C."/>
            <person name="Klopp C."/>
            <person name="Thompson A.W."/>
            <person name="Robinson-Rechavi M."/>
            <person name="Braasch I."/>
            <person name="Lecointre G."/>
            <person name="Bobe J."/>
            <person name="Postlethwait J.H."/>
            <person name="Berthelot C."/>
            <person name="Roest Crollius H."/>
            <person name="Guiguen Y."/>
        </authorList>
    </citation>
    <scope>NUCLEOTIDE SEQUENCE</scope>
    <source>
        <strain evidence="2">WJC10195</strain>
    </source>
</reference>
<sequence>MWAAAPSANVQRGDTSLPVAAESRASAGGRFKSPLTGRRSRPALLLRAVRRVCPVEEARALRPPAPSRHADLLAKAGDG</sequence>
<name>A0A9Q1J7Z4_SYNKA</name>
<protein>
    <submittedName>
        <fullName evidence="2">Uncharacterized protein</fullName>
    </submittedName>
</protein>
<gene>
    <name evidence="2" type="ORF">SKAU_G00043660</name>
</gene>
<evidence type="ECO:0000256" key="1">
    <source>
        <dbReference type="SAM" id="MobiDB-lite"/>
    </source>
</evidence>
<organism evidence="2 3">
    <name type="scientific">Synaphobranchus kaupii</name>
    <name type="common">Kaup's arrowtooth eel</name>
    <dbReference type="NCBI Taxonomy" id="118154"/>
    <lineage>
        <taxon>Eukaryota</taxon>
        <taxon>Metazoa</taxon>
        <taxon>Chordata</taxon>
        <taxon>Craniata</taxon>
        <taxon>Vertebrata</taxon>
        <taxon>Euteleostomi</taxon>
        <taxon>Actinopterygii</taxon>
        <taxon>Neopterygii</taxon>
        <taxon>Teleostei</taxon>
        <taxon>Anguilliformes</taxon>
        <taxon>Synaphobranchidae</taxon>
        <taxon>Synaphobranchus</taxon>
    </lineage>
</organism>